<dbReference type="AlphaFoldDB" id="A0A174PS76"/>
<evidence type="ECO:0000313" key="1">
    <source>
        <dbReference type="EMBL" id="CUP61957.1"/>
    </source>
</evidence>
<dbReference type="Proteomes" id="UP000095564">
    <property type="component" value="Unassembled WGS sequence"/>
</dbReference>
<sequence>MTNEHIQKCFPAYIPEEEIRKAGAKENEYNVYRICKWGELNQHAFISTYEEVLERDGNVNDLDLNDISSFSTSCFEKEKDAKRMMKFFTKKNPQAILAYGNIKKETGLSQKTSERKPKQKSHVDWWIYKDSIIYSDFKKVTLERSEENGE</sequence>
<proteinExistence type="predicted"/>
<evidence type="ECO:0000313" key="2">
    <source>
        <dbReference type="Proteomes" id="UP000095564"/>
    </source>
</evidence>
<protein>
    <submittedName>
        <fullName evidence="1">Uncharacterized protein</fullName>
    </submittedName>
</protein>
<gene>
    <name evidence="1" type="ORF">ERS852520_01785</name>
</gene>
<dbReference type="EMBL" id="CZAU01000016">
    <property type="protein sequence ID" value="CUP61957.1"/>
    <property type="molecule type" value="Genomic_DNA"/>
</dbReference>
<dbReference type="OrthoDB" id="2050804at2"/>
<name>A0A174PS76_ANAHA</name>
<reference evidence="1 2" key="1">
    <citation type="submission" date="2015-09" db="EMBL/GenBank/DDBJ databases">
        <authorList>
            <consortium name="Pathogen Informatics"/>
        </authorList>
    </citation>
    <scope>NUCLEOTIDE SEQUENCE [LARGE SCALE GENOMIC DNA]</scope>
    <source>
        <strain evidence="1 2">2789STDY5834908</strain>
    </source>
</reference>
<organism evidence="1 2">
    <name type="scientific">Anaerostipes hadrus</name>
    <dbReference type="NCBI Taxonomy" id="649756"/>
    <lineage>
        <taxon>Bacteria</taxon>
        <taxon>Bacillati</taxon>
        <taxon>Bacillota</taxon>
        <taxon>Clostridia</taxon>
        <taxon>Lachnospirales</taxon>
        <taxon>Lachnospiraceae</taxon>
        <taxon>Anaerostipes</taxon>
    </lineage>
</organism>
<dbReference type="RefSeq" id="WP_055160400.1">
    <property type="nucleotide sequence ID" value="NZ_CZAU01000016.1"/>
</dbReference>
<accession>A0A174PS76</accession>